<dbReference type="InterPro" id="IPR013702">
    <property type="entry name" value="FIST_domain_N"/>
</dbReference>
<keyword evidence="3" id="KW-1185">Reference proteome</keyword>
<dbReference type="AlphaFoldDB" id="A0A9P5S8P0"/>
<evidence type="ECO:0000313" key="3">
    <source>
        <dbReference type="Proteomes" id="UP000748756"/>
    </source>
</evidence>
<evidence type="ECO:0000313" key="2">
    <source>
        <dbReference type="EMBL" id="KAF9155205.1"/>
    </source>
</evidence>
<sequence>MHLSRSFTKAVPFATTTTTTTRRAAGTTLFTRTITALGHRLNQKTLWTAATSSHPDLTTALYQCLSASSTSSTTVTDSAKVKKSGVTIILASRSYPGSDLLTLPSKVPDYISQSQHILGAVVDRVPTPSGHGISTLTLTPSTASSVLASADRLVDCQPFYLSGAESRRKRLKEKSVGKWARSQDIEERSLDTADAWSSFKSISIGRNQVQVPTAALPPSSSSASASGSKETNQDIMMISDLEVHQFLEALDTANPAASKVGLMASSTPFITGRPVTMFYDGQLVQDGVLGVSILKRPASKQEITSVTYPSMSPLGPAMQITRCRGNIILELDESNATRLLLDRLQATTLTKDKEYFLATGEPTTPTSGSVAQVDMSKATVYKITGGDPSKGNMAVDTVHDLQVGQWVQFIHHGKAQDHGHIDNDLTSSDIQTGVTTLRFTATDPNNTIEEQEHVGSNGNNMSSSVQPRFGGSSENGFIIGQPHQGTWVCAVTDSVLKHTL</sequence>
<reference evidence="2" key="1">
    <citation type="journal article" date="2020" name="Fungal Divers.">
        <title>Resolving the Mortierellaceae phylogeny through synthesis of multi-gene phylogenetics and phylogenomics.</title>
        <authorList>
            <person name="Vandepol N."/>
            <person name="Liber J."/>
            <person name="Desiro A."/>
            <person name="Na H."/>
            <person name="Kennedy M."/>
            <person name="Barry K."/>
            <person name="Grigoriev I.V."/>
            <person name="Miller A.N."/>
            <person name="O'Donnell K."/>
            <person name="Stajich J.E."/>
            <person name="Bonito G."/>
        </authorList>
    </citation>
    <scope>NUCLEOTIDE SEQUENCE</scope>
    <source>
        <strain evidence="2">NRRL 6426</strain>
    </source>
</reference>
<evidence type="ECO:0000259" key="1">
    <source>
        <dbReference type="Pfam" id="PF08495"/>
    </source>
</evidence>
<comment type="caution">
    <text evidence="2">The sequence shown here is derived from an EMBL/GenBank/DDBJ whole genome shotgun (WGS) entry which is preliminary data.</text>
</comment>
<dbReference type="OrthoDB" id="10251508at2759"/>
<protein>
    <recommendedName>
        <fullName evidence="1">FIST domain-containing protein</fullName>
    </recommendedName>
</protein>
<dbReference type="Proteomes" id="UP000748756">
    <property type="component" value="Unassembled WGS sequence"/>
</dbReference>
<accession>A0A9P5S8P0</accession>
<proteinExistence type="predicted"/>
<gene>
    <name evidence="2" type="ORF">BG015_010695</name>
</gene>
<dbReference type="EMBL" id="JAAAUQ010000078">
    <property type="protein sequence ID" value="KAF9155205.1"/>
    <property type="molecule type" value="Genomic_DNA"/>
</dbReference>
<feature type="domain" description="FIST" evidence="1">
    <location>
        <begin position="235"/>
        <end position="333"/>
    </location>
</feature>
<dbReference type="Pfam" id="PF08495">
    <property type="entry name" value="FIST"/>
    <property type="match status" value="1"/>
</dbReference>
<name>A0A9P5S8P0_9FUNG</name>
<organism evidence="2 3">
    <name type="scientific">Linnemannia schmuckeri</name>
    <dbReference type="NCBI Taxonomy" id="64567"/>
    <lineage>
        <taxon>Eukaryota</taxon>
        <taxon>Fungi</taxon>
        <taxon>Fungi incertae sedis</taxon>
        <taxon>Mucoromycota</taxon>
        <taxon>Mortierellomycotina</taxon>
        <taxon>Mortierellomycetes</taxon>
        <taxon>Mortierellales</taxon>
        <taxon>Mortierellaceae</taxon>
        <taxon>Linnemannia</taxon>
    </lineage>
</organism>